<accession>A0A814SDE6</accession>
<evidence type="ECO:0000313" key="2">
    <source>
        <dbReference type="Proteomes" id="UP000663879"/>
    </source>
</evidence>
<name>A0A814SDE6_9BILA</name>
<dbReference type="AlphaFoldDB" id="A0A814SDE6"/>
<sequence>MKEILMAEADFTTAKDIEEKNDMLLRGCFNFK</sequence>
<protein>
    <submittedName>
        <fullName evidence="1">Uncharacterized protein</fullName>
    </submittedName>
</protein>
<gene>
    <name evidence="1" type="ORF">OXX778_LOCUS23122</name>
</gene>
<dbReference type="EMBL" id="CAJNOC010011219">
    <property type="protein sequence ID" value="CAF1146588.1"/>
    <property type="molecule type" value="Genomic_DNA"/>
</dbReference>
<proteinExistence type="predicted"/>
<evidence type="ECO:0000313" key="1">
    <source>
        <dbReference type="EMBL" id="CAF1146588.1"/>
    </source>
</evidence>
<keyword evidence="2" id="KW-1185">Reference proteome</keyword>
<feature type="non-terminal residue" evidence="1">
    <location>
        <position position="32"/>
    </location>
</feature>
<dbReference type="Proteomes" id="UP000663879">
    <property type="component" value="Unassembled WGS sequence"/>
</dbReference>
<reference evidence="1" key="1">
    <citation type="submission" date="2021-02" db="EMBL/GenBank/DDBJ databases">
        <authorList>
            <person name="Nowell W R."/>
        </authorList>
    </citation>
    <scope>NUCLEOTIDE SEQUENCE</scope>
    <source>
        <strain evidence="1">Ploen Becks lab</strain>
    </source>
</reference>
<organism evidence="1 2">
    <name type="scientific">Brachionus calyciflorus</name>
    <dbReference type="NCBI Taxonomy" id="104777"/>
    <lineage>
        <taxon>Eukaryota</taxon>
        <taxon>Metazoa</taxon>
        <taxon>Spiralia</taxon>
        <taxon>Gnathifera</taxon>
        <taxon>Rotifera</taxon>
        <taxon>Eurotatoria</taxon>
        <taxon>Monogononta</taxon>
        <taxon>Pseudotrocha</taxon>
        <taxon>Ploima</taxon>
        <taxon>Brachionidae</taxon>
        <taxon>Brachionus</taxon>
    </lineage>
</organism>
<comment type="caution">
    <text evidence="1">The sequence shown here is derived from an EMBL/GenBank/DDBJ whole genome shotgun (WGS) entry which is preliminary data.</text>
</comment>